<comment type="caution">
    <text evidence="2">The sequence shown here is derived from an EMBL/GenBank/DDBJ whole genome shotgun (WGS) entry which is preliminary data.</text>
</comment>
<dbReference type="EMBL" id="ABIC01000032">
    <property type="protein sequence ID" value="EDP99795.1"/>
    <property type="molecule type" value="Genomic_DNA"/>
</dbReference>
<protein>
    <recommendedName>
        <fullName evidence="1">DNA binding HTH domain-containing protein</fullName>
    </recommendedName>
</protein>
<dbReference type="AlphaFoldDB" id="A9EID2"/>
<evidence type="ECO:0000259" key="1">
    <source>
        <dbReference type="Pfam" id="PF02954"/>
    </source>
</evidence>
<sequence length="62" mass="7154">MTFVCIGKLEVANGGTIFLDEFEKNYLEQAMNKHQGNRTKAAKFLGLSHKAFLYRLEKYQLV</sequence>
<accession>A9EID2</accession>
<feature type="domain" description="DNA binding HTH" evidence="1">
    <location>
        <begin position="19"/>
        <end position="59"/>
    </location>
</feature>
<dbReference type="GO" id="GO:0043565">
    <property type="term" value="F:sequence-specific DNA binding"/>
    <property type="evidence" value="ECO:0007669"/>
    <property type="project" value="InterPro"/>
</dbReference>
<dbReference type="InterPro" id="IPR002197">
    <property type="entry name" value="HTH_Fis"/>
</dbReference>
<evidence type="ECO:0000313" key="3">
    <source>
        <dbReference type="Proteomes" id="UP000005839"/>
    </source>
</evidence>
<dbReference type="SUPFAM" id="SSF46689">
    <property type="entry name" value="Homeodomain-like"/>
    <property type="match status" value="1"/>
</dbReference>
<evidence type="ECO:0000313" key="2">
    <source>
        <dbReference type="EMBL" id="EDP99795.1"/>
    </source>
</evidence>
<gene>
    <name evidence="2" type="ORF">KT99_14264</name>
</gene>
<dbReference type="RefSeq" id="WP_005501302.1">
    <property type="nucleotide sequence ID" value="NZ_ABIC01000032.1"/>
</dbReference>
<dbReference type="Pfam" id="PF02954">
    <property type="entry name" value="HTH_8"/>
    <property type="match status" value="1"/>
</dbReference>
<proteinExistence type="predicted"/>
<dbReference type="STRING" id="314608.KT99_14264"/>
<name>A9EID2_9GAMM</name>
<dbReference type="InterPro" id="IPR009057">
    <property type="entry name" value="Homeodomain-like_sf"/>
</dbReference>
<dbReference type="Proteomes" id="UP000005839">
    <property type="component" value="Unassembled WGS sequence"/>
</dbReference>
<dbReference type="PRINTS" id="PR01590">
    <property type="entry name" value="HTHFIS"/>
</dbReference>
<dbReference type="Gene3D" id="1.10.10.60">
    <property type="entry name" value="Homeodomain-like"/>
    <property type="match status" value="1"/>
</dbReference>
<organism evidence="2 3">
    <name type="scientific">Shewanella benthica KT99</name>
    <dbReference type="NCBI Taxonomy" id="314608"/>
    <lineage>
        <taxon>Bacteria</taxon>
        <taxon>Pseudomonadati</taxon>
        <taxon>Pseudomonadota</taxon>
        <taxon>Gammaproteobacteria</taxon>
        <taxon>Alteromonadales</taxon>
        <taxon>Shewanellaceae</taxon>
        <taxon>Shewanella</taxon>
    </lineage>
</organism>
<reference evidence="2 3" key="1">
    <citation type="submission" date="2007-10" db="EMBL/GenBank/DDBJ databases">
        <authorList>
            <person name="Yayanos A."/>
            <person name="Ferriera S."/>
            <person name="Johnson J."/>
            <person name="Kravitz S."/>
            <person name="Halpern A."/>
            <person name="Remington K."/>
            <person name="Beeson K."/>
            <person name="Tran B."/>
            <person name="Rogers Y.-H."/>
            <person name="Friedman R."/>
            <person name="Venter J.C."/>
        </authorList>
    </citation>
    <scope>NUCLEOTIDE SEQUENCE [LARGE SCALE GENOMIC DNA]</scope>
    <source>
        <strain evidence="2 3">KT99</strain>
    </source>
</reference>
<keyword evidence="3" id="KW-1185">Reference proteome</keyword>